<dbReference type="EMBL" id="CP090170">
    <property type="protein sequence ID" value="UJO20692.1"/>
    <property type="molecule type" value="Genomic_DNA"/>
</dbReference>
<name>A0A9Q8PE18_PASFU</name>
<dbReference type="OMA" id="KERICIN"/>
<dbReference type="OrthoDB" id="2157530at2759"/>
<dbReference type="Proteomes" id="UP000756132">
    <property type="component" value="Chromosome 8"/>
</dbReference>
<dbReference type="PANTHER" id="PTHR24148">
    <property type="entry name" value="ANKYRIN REPEAT DOMAIN-CONTAINING PROTEIN 39 HOMOLOG-RELATED"/>
    <property type="match status" value="1"/>
</dbReference>
<evidence type="ECO:0000313" key="3">
    <source>
        <dbReference type="EMBL" id="UJO20692.1"/>
    </source>
</evidence>
<reference evidence="3" key="1">
    <citation type="submission" date="2021-12" db="EMBL/GenBank/DDBJ databases">
        <authorList>
            <person name="Zaccaron A."/>
            <person name="Stergiopoulos I."/>
        </authorList>
    </citation>
    <scope>NUCLEOTIDE SEQUENCE</scope>
    <source>
        <strain evidence="3">Race5_Kim</strain>
    </source>
</reference>
<dbReference type="KEGG" id="ffu:CLAFUR5_11122"/>
<dbReference type="InterPro" id="IPR052895">
    <property type="entry name" value="HetReg/Transcr_Mod"/>
</dbReference>
<feature type="compositionally biased region" description="Basic and acidic residues" evidence="1">
    <location>
        <begin position="581"/>
        <end position="590"/>
    </location>
</feature>
<evidence type="ECO:0000259" key="2">
    <source>
        <dbReference type="Pfam" id="PF06985"/>
    </source>
</evidence>
<proteinExistence type="predicted"/>
<dbReference type="GeneID" id="71991000"/>
<feature type="domain" description="Heterokaryon incompatibility" evidence="2">
    <location>
        <begin position="54"/>
        <end position="225"/>
    </location>
</feature>
<dbReference type="Pfam" id="PF06985">
    <property type="entry name" value="HET"/>
    <property type="match status" value="1"/>
</dbReference>
<dbReference type="InterPro" id="IPR010730">
    <property type="entry name" value="HET"/>
</dbReference>
<dbReference type="PANTHER" id="PTHR24148:SF73">
    <property type="entry name" value="HET DOMAIN PROTEIN (AFU_ORTHOLOGUE AFUA_8G01020)"/>
    <property type="match status" value="1"/>
</dbReference>
<dbReference type="RefSeq" id="XP_047765058.1">
    <property type="nucleotide sequence ID" value="XM_047910270.1"/>
</dbReference>
<protein>
    <submittedName>
        <fullName evidence="3">Heterokaryon incompatibility protein 6, OR allele</fullName>
    </submittedName>
</protein>
<evidence type="ECO:0000256" key="1">
    <source>
        <dbReference type="SAM" id="MobiDB-lite"/>
    </source>
</evidence>
<gene>
    <name evidence="3" type="ORF">CLAFUR5_11122</name>
</gene>
<feature type="region of interest" description="Disordered" evidence="1">
    <location>
        <begin position="567"/>
        <end position="590"/>
    </location>
</feature>
<dbReference type="AlphaFoldDB" id="A0A9Q8PE18"/>
<keyword evidence="4" id="KW-1185">Reference proteome</keyword>
<reference evidence="3" key="2">
    <citation type="journal article" date="2022" name="Microb. Genom.">
        <title>A chromosome-scale genome assembly of the tomato pathogen Cladosporium fulvum reveals a compartmentalized genome architecture and the presence of a dispensable chromosome.</title>
        <authorList>
            <person name="Zaccaron A.Z."/>
            <person name="Chen L.H."/>
            <person name="Samaras A."/>
            <person name="Stergiopoulos I."/>
        </authorList>
    </citation>
    <scope>NUCLEOTIDE SEQUENCE</scope>
    <source>
        <strain evidence="3">Race5_Kim</strain>
    </source>
</reference>
<organism evidence="3 4">
    <name type="scientific">Passalora fulva</name>
    <name type="common">Tomato leaf mold</name>
    <name type="synonym">Cladosporium fulvum</name>
    <dbReference type="NCBI Taxonomy" id="5499"/>
    <lineage>
        <taxon>Eukaryota</taxon>
        <taxon>Fungi</taxon>
        <taxon>Dikarya</taxon>
        <taxon>Ascomycota</taxon>
        <taxon>Pezizomycotina</taxon>
        <taxon>Dothideomycetes</taxon>
        <taxon>Dothideomycetidae</taxon>
        <taxon>Mycosphaerellales</taxon>
        <taxon>Mycosphaerellaceae</taxon>
        <taxon>Fulvia</taxon>
    </lineage>
</organism>
<sequence length="590" mass="66104">MTAPKAKPAVTGVAYRNLDAALYQVRFLRYTSCDRNGLLRFELAVLSINVQPRYTALSYGWGDASTKERICINGQDALVPTNLVSALRNLGAKEGDLLWADAVCINQENKPEKADQVKLMGLIYEKAYRVVIWLGSEGEDTAHATALLGDFANHVNFRKLEEDGYAYHDQLAAEVTAPRFFSDPDFAHHWFAHILQKQKDPARALRGVNEIVMRPYWERVWVVQEAAKASRALVRCGRLRINLNAILAIVSCLPGIPHREQTLLETILKFRIQESNSAGDCSNRVSLYQALIDTRYSLATEPRDKVYSLLGLTSDGDDLLPTPSYVGTPEQAFATVSRAILRSRRATNLLLLSGWVPLNGKDIRPQVRAVDWADTKFRIPNWLTFSFGATTPTVPWQVVDLPDALQTNGCEIATINGLVSEDRHSISSTGWSIGSIDSSGTVTAGEIDGTPEEVVNELCLDLLQRFQQDQPLSEVVSHKQLTDAFARIIRDFNQGKPTTALRYGRLRYALETLAEVMLGQFPIWEWARRYNMARRYQATRQIIPDIQSGSRKARLLSTLCCCSAPKDLEMEDPDPNPRVPVSRESRKNLT</sequence>
<evidence type="ECO:0000313" key="4">
    <source>
        <dbReference type="Proteomes" id="UP000756132"/>
    </source>
</evidence>
<accession>A0A9Q8PE18</accession>